<comment type="subunit">
    <text evidence="1">Homodimer.</text>
</comment>
<dbReference type="InterPro" id="IPR001647">
    <property type="entry name" value="HTH_TetR"/>
</dbReference>
<accession>A0A255DSF7</accession>
<evidence type="ECO:0000256" key="6">
    <source>
        <dbReference type="SAM" id="MobiDB-lite"/>
    </source>
</evidence>
<feature type="compositionally biased region" description="Polar residues" evidence="6">
    <location>
        <begin position="1"/>
        <end position="12"/>
    </location>
</feature>
<dbReference type="PROSITE" id="PS01081">
    <property type="entry name" value="HTH_TETR_1"/>
    <property type="match status" value="1"/>
</dbReference>
<protein>
    <recommendedName>
        <fullName evidence="7">HTH tetR-type domain-containing protein</fullName>
    </recommendedName>
</protein>
<dbReference type="InterPro" id="IPR023772">
    <property type="entry name" value="DNA-bd_HTH_TetR-type_CS"/>
</dbReference>
<comment type="caution">
    <text evidence="8">The sequence shown here is derived from an EMBL/GenBank/DDBJ whole genome shotgun (WGS) entry which is preliminary data.</text>
</comment>
<keyword evidence="4" id="KW-0804">Transcription</keyword>
<evidence type="ECO:0000256" key="2">
    <source>
        <dbReference type="ARBA" id="ARBA00023015"/>
    </source>
</evidence>
<evidence type="ECO:0000256" key="3">
    <source>
        <dbReference type="ARBA" id="ARBA00023125"/>
    </source>
</evidence>
<dbReference type="GO" id="GO:0045892">
    <property type="term" value="P:negative regulation of DNA-templated transcription"/>
    <property type="evidence" value="ECO:0007669"/>
    <property type="project" value="UniProtKB-ARBA"/>
</dbReference>
<dbReference type="Proteomes" id="UP000216063">
    <property type="component" value="Unassembled WGS sequence"/>
</dbReference>
<evidence type="ECO:0000256" key="4">
    <source>
        <dbReference type="ARBA" id="ARBA00023163"/>
    </source>
</evidence>
<evidence type="ECO:0000256" key="5">
    <source>
        <dbReference type="PROSITE-ProRule" id="PRU00335"/>
    </source>
</evidence>
<dbReference type="AlphaFoldDB" id="A0A255DSF7"/>
<dbReference type="PROSITE" id="PS50977">
    <property type="entry name" value="HTH_TETR_2"/>
    <property type="match status" value="1"/>
</dbReference>
<dbReference type="PRINTS" id="PR00455">
    <property type="entry name" value="HTHTETR"/>
</dbReference>
<dbReference type="PANTHER" id="PTHR30055:SF234">
    <property type="entry name" value="HTH-TYPE TRANSCRIPTIONAL REGULATOR BETI"/>
    <property type="match status" value="1"/>
</dbReference>
<proteinExistence type="predicted"/>
<dbReference type="PANTHER" id="PTHR30055">
    <property type="entry name" value="HTH-TYPE TRANSCRIPTIONAL REGULATOR RUTR"/>
    <property type="match status" value="1"/>
</dbReference>
<gene>
    <name evidence="8" type="ORF">CG716_03745</name>
</gene>
<evidence type="ECO:0000259" key="7">
    <source>
        <dbReference type="PROSITE" id="PS50977"/>
    </source>
</evidence>
<evidence type="ECO:0000313" key="8">
    <source>
        <dbReference type="EMBL" id="OYN82377.1"/>
    </source>
</evidence>
<dbReference type="Pfam" id="PF00440">
    <property type="entry name" value="TetR_N"/>
    <property type="match status" value="1"/>
</dbReference>
<dbReference type="GO" id="GO:0000976">
    <property type="term" value="F:transcription cis-regulatory region binding"/>
    <property type="evidence" value="ECO:0007669"/>
    <property type="project" value="TreeGrafter"/>
</dbReference>
<keyword evidence="2" id="KW-0805">Transcription regulation</keyword>
<dbReference type="SUPFAM" id="SSF46689">
    <property type="entry name" value="Homeodomain-like"/>
    <property type="match status" value="1"/>
</dbReference>
<keyword evidence="9" id="KW-1185">Reference proteome</keyword>
<feature type="region of interest" description="Disordered" evidence="6">
    <location>
        <begin position="1"/>
        <end position="27"/>
    </location>
</feature>
<keyword evidence="3 5" id="KW-0238">DNA-binding</keyword>
<reference evidence="8 9" key="1">
    <citation type="submission" date="2017-07" db="EMBL/GenBank/DDBJ databases">
        <title>The new phylogeny of genus Mycobacterium.</title>
        <authorList>
            <person name="Tortoli E."/>
            <person name="Trovato A."/>
            <person name="Cirillo D.M."/>
        </authorList>
    </citation>
    <scope>NUCLEOTIDE SEQUENCE [LARGE SCALE GENOMIC DNA]</scope>
    <source>
        <strain evidence="8 9">ATCC 33027</strain>
    </source>
</reference>
<name>A0A255DSF7_9MYCO</name>
<dbReference type="GO" id="GO:0003700">
    <property type="term" value="F:DNA-binding transcription factor activity"/>
    <property type="evidence" value="ECO:0007669"/>
    <property type="project" value="TreeGrafter"/>
</dbReference>
<evidence type="ECO:0000256" key="1">
    <source>
        <dbReference type="ARBA" id="ARBA00011738"/>
    </source>
</evidence>
<dbReference type="InterPro" id="IPR009057">
    <property type="entry name" value="Homeodomain-like_sf"/>
</dbReference>
<dbReference type="OrthoDB" id="4551013at2"/>
<dbReference type="EMBL" id="NOZR01000002">
    <property type="protein sequence ID" value="OYN82377.1"/>
    <property type="molecule type" value="Genomic_DNA"/>
</dbReference>
<evidence type="ECO:0000313" key="9">
    <source>
        <dbReference type="Proteomes" id="UP000216063"/>
    </source>
</evidence>
<dbReference type="FunFam" id="1.10.10.60:FF:000141">
    <property type="entry name" value="TetR family transcriptional regulator"/>
    <property type="match status" value="1"/>
</dbReference>
<feature type="domain" description="HTH tetR-type" evidence="7">
    <location>
        <begin position="32"/>
        <end position="92"/>
    </location>
</feature>
<dbReference type="Gene3D" id="1.10.357.10">
    <property type="entry name" value="Tetracycline Repressor, domain 2"/>
    <property type="match status" value="1"/>
</dbReference>
<feature type="DNA-binding region" description="H-T-H motif" evidence="5">
    <location>
        <begin position="55"/>
        <end position="74"/>
    </location>
</feature>
<sequence length="231" mass="24684">MGTQDVTRQSSAPARDRTKGPVGRPKVLGLGEKRREEIVTAALQVFSAHGFHRTSMSDIARQAGVGQGTLYRYFANKRDLLDHVFDHAVSQIAMALDLSDEAGPFDSPDEALGLIEIIGTRLFALTDNDSALLRFLTVECGAIDEELRHRVAGLASSVDVLLTQLFERLAGEDTETANLPLAGRLVIGVAGPALVMSLRGNRDAAQRSAFLATATAIVDHGLLASAEEPVP</sequence>
<dbReference type="InterPro" id="IPR050109">
    <property type="entry name" value="HTH-type_TetR-like_transc_reg"/>
</dbReference>
<organism evidence="8 9">
    <name type="scientific">Mycolicibacterium sphagni</name>
    <dbReference type="NCBI Taxonomy" id="1786"/>
    <lineage>
        <taxon>Bacteria</taxon>
        <taxon>Bacillati</taxon>
        <taxon>Actinomycetota</taxon>
        <taxon>Actinomycetes</taxon>
        <taxon>Mycobacteriales</taxon>
        <taxon>Mycobacteriaceae</taxon>
        <taxon>Mycolicibacterium</taxon>
    </lineage>
</organism>